<dbReference type="EMBL" id="CP016027">
    <property type="protein sequence ID" value="ANJ66905.1"/>
    <property type="molecule type" value="Genomic_DNA"/>
</dbReference>
<evidence type="ECO:0000313" key="1">
    <source>
        <dbReference type="EMBL" id="ANJ66905.1"/>
    </source>
</evidence>
<organism evidence="1 2">
    <name type="scientific">Halothiobacillus diazotrophicus</name>
    <dbReference type="NCBI Taxonomy" id="1860122"/>
    <lineage>
        <taxon>Bacteria</taxon>
        <taxon>Pseudomonadati</taxon>
        <taxon>Pseudomonadota</taxon>
        <taxon>Gammaproteobacteria</taxon>
        <taxon>Chromatiales</taxon>
        <taxon>Halothiobacillaceae</taxon>
        <taxon>Halothiobacillus</taxon>
    </lineage>
</organism>
<dbReference type="Proteomes" id="UP000078596">
    <property type="component" value="Chromosome"/>
</dbReference>
<dbReference type="RefSeq" id="WP_066099267.1">
    <property type="nucleotide sequence ID" value="NZ_CP016027.1"/>
</dbReference>
<keyword evidence="2" id="KW-1185">Reference proteome</keyword>
<reference evidence="1 2" key="1">
    <citation type="submission" date="2016-06" db="EMBL/GenBank/DDBJ databases">
        <title>Insight into the functional genes involving in sulfur oxidation in Pearl River water.</title>
        <authorList>
            <person name="Luo J."/>
            <person name="Tan X."/>
            <person name="Lin W."/>
        </authorList>
    </citation>
    <scope>NUCLEOTIDE SEQUENCE [LARGE SCALE GENOMIC DNA]</scope>
    <source>
        <strain evidence="1 2">LS2</strain>
    </source>
</reference>
<evidence type="ECO:0008006" key="3">
    <source>
        <dbReference type="Google" id="ProtNLM"/>
    </source>
</evidence>
<dbReference type="KEGG" id="haz:A9404_05490"/>
<sequence length="76" mass="8415">MEQSFHAVPELFAQLGLSDRKQDIDAFIQAHGPLSPEIALADAPFWTPAQSTFLREALAQDADWAEAVDHLDALLR</sequence>
<accession>A0A191ZGC4</accession>
<evidence type="ECO:0000313" key="2">
    <source>
        <dbReference type="Proteomes" id="UP000078596"/>
    </source>
</evidence>
<protein>
    <recommendedName>
        <fullName evidence="3">DUF2789 domain-containing protein</fullName>
    </recommendedName>
</protein>
<dbReference type="Gene3D" id="1.10.10.1130">
    <property type="entry name" value="Uncharacterised protein PF10982, DUF2789"/>
    <property type="match status" value="1"/>
</dbReference>
<dbReference type="OrthoDB" id="5828847at2"/>
<name>A0A191ZGC4_9GAMM</name>
<proteinExistence type="predicted"/>
<dbReference type="InterPro" id="IPR021250">
    <property type="entry name" value="DUF2789"/>
</dbReference>
<gene>
    <name evidence="1" type="ORF">A9404_05490</name>
</gene>
<dbReference type="AlphaFoldDB" id="A0A191ZGC4"/>
<dbReference type="STRING" id="1860122.A9404_05490"/>
<dbReference type="Pfam" id="PF10982">
    <property type="entry name" value="DUF2789"/>
    <property type="match status" value="1"/>
</dbReference>
<dbReference type="InterPro" id="IPR038086">
    <property type="entry name" value="DUF2789_sf"/>
</dbReference>